<accession>A0ABY8WXH6</accession>
<dbReference type="InterPro" id="IPR004464">
    <property type="entry name" value="FBPase_class-2/SBPase"/>
</dbReference>
<dbReference type="PANTHER" id="PTHR30447">
    <property type="entry name" value="FRUCTOSE-1,6-BISPHOSPHATASE CLASS 2"/>
    <property type="match status" value="1"/>
</dbReference>
<evidence type="ECO:0000313" key="10">
    <source>
        <dbReference type="Proteomes" id="UP001236415"/>
    </source>
</evidence>
<organism evidence="9 10">
    <name type="scientific">Paenibacillus polygoni</name>
    <dbReference type="NCBI Taxonomy" id="3050112"/>
    <lineage>
        <taxon>Bacteria</taxon>
        <taxon>Bacillati</taxon>
        <taxon>Bacillota</taxon>
        <taxon>Bacilli</taxon>
        <taxon>Bacillales</taxon>
        <taxon>Paenibacillaceae</taxon>
        <taxon>Paenibacillus</taxon>
    </lineage>
</organism>
<evidence type="ECO:0000256" key="1">
    <source>
        <dbReference type="ARBA" id="ARBA00001273"/>
    </source>
</evidence>
<evidence type="ECO:0000256" key="7">
    <source>
        <dbReference type="ARBA" id="ARBA00024331"/>
    </source>
</evidence>
<comment type="similarity">
    <text evidence="2 8">Belongs to the FBPase class 2 family.</text>
</comment>
<evidence type="ECO:0000256" key="2">
    <source>
        <dbReference type="ARBA" id="ARBA00008989"/>
    </source>
</evidence>
<dbReference type="PANTHER" id="PTHR30447:SF0">
    <property type="entry name" value="FRUCTOSE-1,6-BISPHOSPHATASE 1 CLASS 2-RELATED"/>
    <property type="match status" value="1"/>
</dbReference>
<evidence type="ECO:0000256" key="3">
    <source>
        <dbReference type="ARBA" id="ARBA00022723"/>
    </source>
</evidence>
<evidence type="ECO:0000256" key="4">
    <source>
        <dbReference type="ARBA" id="ARBA00022801"/>
    </source>
</evidence>
<keyword evidence="6 8" id="KW-0119">Carbohydrate metabolism</keyword>
<dbReference type="Proteomes" id="UP001236415">
    <property type="component" value="Chromosome"/>
</dbReference>
<evidence type="ECO:0000256" key="6">
    <source>
        <dbReference type="ARBA" id="ARBA00023277"/>
    </source>
</evidence>
<dbReference type="RefSeq" id="WP_285741670.1">
    <property type="nucleotide sequence ID" value="NZ_CP127162.1"/>
</dbReference>
<protein>
    <recommendedName>
        <fullName evidence="8">Fructose-1,6-bisphosphatase</fullName>
    </recommendedName>
</protein>
<name>A0ABY8WXH6_9BACL</name>
<evidence type="ECO:0000256" key="5">
    <source>
        <dbReference type="ARBA" id="ARBA00023211"/>
    </source>
</evidence>
<proteinExistence type="inferred from homology"/>
<comment type="pathway">
    <text evidence="7">Carbohydrate biosynthesis.</text>
</comment>
<reference evidence="9 10" key="1">
    <citation type="submission" date="2023-06" db="EMBL/GenBank/DDBJ databases">
        <title>Paenibacillus polygonum sp. nov., an endophytic bacterium, isolated from Polygonum lapathifolium L. in Nanji Wetland National Nature Reserve, South of Poyang Lake, Jiangxi Province, China.</title>
        <authorList>
            <person name="Yu Z."/>
        </authorList>
    </citation>
    <scope>NUCLEOTIDE SEQUENCE [LARGE SCALE GENOMIC DNA]</scope>
    <source>
        <strain evidence="9 10">C31</strain>
    </source>
</reference>
<sequence>MERELALEIVRVTELAALASAPWMGRGDKNSADEAATLAMRAMFDSVSIKGTVVIGEGEMDEAPMLYIGEEVGNSEGPEVDVAVDPLEGTEIVAKGLNNALSVIAVANKGNLLHAPDMYMEKLAVGPALVGKVSIEDPIDVTIRKAAAELNKNISDLTVMILDRDRHESIIKTLRKVGVRIKFLSDGDVAGAMAPAFPEAGIDIYVGSGGAPEGVLAAAALSCLGGEIQGRLMPANADAFQRCLKMGIADPYRVLTMEDMIGKDDVIFAATGVTPGEILGGVRYLADDRAETHSIVMRVKTKTIRYIRTQHFLPGKEVLHKVRKAQAAEESEEASELKQQVKVQKEESLAESLKVSVRETGQEPVIETLEKG</sequence>
<keyword evidence="10" id="KW-1185">Reference proteome</keyword>
<evidence type="ECO:0000256" key="8">
    <source>
        <dbReference type="PIRNR" id="PIRNR004532"/>
    </source>
</evidence>
<evidence type="ECO:0000313" key="9">
    <source>
        <dbReference type="EMBL" id="WIV17353.1"/>
    </source>
</evidence>
<dbReference type="Gene3D" id="3.40.190.90">
    <property type="match status" value="1"/>
</dbReference>
<dbReference type="CDD" id="cd01516">
    <property type="entry name" value="FBPase_glpX"/>
    <property type="match status" value="1"/>
</dbReference>
<gene>
    <name evidence="9" type="primary">glpX</name>
    <name evidence="9" type="ORF">QPK24_13000</name>
</gene>
<dbReference type="PIRSF" id="PIRSF004532">
    <property type="entry name" value="GlpX"/>
    <property type="match status" value="1"/>
</dbReference>
<dbReference type="SUPFAM" id="SSF56655">
    <property type="entry name" value="Carbohydrate phosphatase"/>
    <property type="match status" value="1"/>
</dbReference>
<comment type="catalytic activity">
    <reaction evidence="1">
        <text>beta-D-fructose 1,6-bisphosphate + H2O = beta-D-fructose 6-phosphate + phosphate</text>
        <dbReference type="Rhea" id="RHEA:11064"/>
        <dbReference type="ChEBI" id="CHEBI:15377"/>
        <dbReference type="ChEBI" id="CHEBI:32966"/>
        <dbReference type="ChEBI" id="CHEBI:43474"/>
        <dbReference type="ChEBI" id="CHEBI:57634"/>
        <dbReference type="EC" id="3.1.3.11"/>
    </reaction>
</comment>
<keyword evidence="5" id="KW-0464">Manganese</keyword>
<dbReference type="NCBIfam" id="TIGR00330">
    <property type="entry name" value="glpX"/>
    <property type="match status" value="1"/>
</dbReference>
<dbReference type="Pfam" id="PF03320">
    <property type="entry name" value="FBPase_glpX"/>
    <property type="match status" value="1"/>
</dbReference>
<keyword evidence="4 9" id="KW-0378">Hydrolase</keyword>
<keyword evidence="3" id="KW-0479">Metal-binding</keyword>
<dbReference type="Gene3D" id="3.30.540.10">
    <property type="entry name" value="Fructose-1,6-Bisphosphatase, subunit A, domain 1"/>
    <property type="match status" value="1"/>
</dbReference>
<dbReference type="GO" id="GO:0042132">
    <property type="term" value="F:fructose 1,6-bisphosphate 1-phosphatase activity"/>
    <property type="evidence" value="ECO:0007669"/>
    <property type="project" value="UniProtKB-EC"/>
</dbReference>
<dbReference type="EMBL" id="CP127162">
    <property type="protein sequence ID" value="WIV17353.1"/>
    <property type="molecule type" value="Genomic_DNA"/>
</dbReference>